<feature type="region of interest" description="Disordered" evidence="1">
    <location>
        <begin position="274"/>
        <end position="301"/>
    </location>
</feature>
<dbReference type="OrthoDB" id="183980at2"/>
<reference evidence="3 4" key="1">
    <citation type="submission" date="2011-01" db="EMBL/GenBank/DDBJ databases">
        <title>Complete sequence of Pseudoxanthomonas suwonensis 11-1.</title>
        <authorList>
            <consortium name="US DOE Joint Genome Institute"/>
            <person name="Lucas S."/>
            <person name="Copeland A."/>
            <person name="Lapidus A."/>
            <person name="Cheng J.-F."/>
            <person name="Goodwin L."/>
            <person name="Pitluck S."/>
            <person name="Teshima H."/>
            <person name="Detter J.C."/>
            <person name="Han C."/>
            <person name="Tapia R."/>
            <person name="Land M."/>
            <person name="Hauser L."/>
            <person name="Kyrpides N."/>
            <person name="Ivanova N."/>
            <person name="Ovchinnikova G."/>
            <person name="Siebers A.K."/>
            <person name="Allgaier M."/>
            <person name="Thelen M.P."/>
            <person name="Hugenholtz P."/>
            <person name="Gladden J."/>
            <person name="Woyke T."/>
        </authorList>
    </citation>
    <scope>NUCLEOTIDE SEQUENCE [LARGE SCALE GENOMIC DNA]</scope>
    <source>
        <strain evidence="4">11-1</strain>
    </source>
</reference>
<dbReference type="HOGENOM" id="CLU_040278_0_0_6"/>
<name>E6WWW5_PSEUU</name>
<protein>
    <submittedName>
        <fullName evidence="3">Putative transmembrane protein</fullName>
    </submittedName>
</protein>
<organism evidence="3 4">
    <name type="scientific">Pseudoxanthomonas suwonensis (strain 11-1)</name>
    <dbReference type="NCBI Taxonomy" id="743721"/>
    <lineage>
        <taxon>Bacteria</taxon>
        <taxon>Pseudomonadati</taxon>
        <taxon>Pseudomonadota</taxon>
        <taxon>Gammaproteobacteria</taxon>
        <taxon>Lysobacterales</taxon>
        <taxon>Lysobacteraceae</taxon>
        <taxon>Pseudoxanthomonas</taxon>
    </lineage>
</organism>
<dbReference type="AlphaFoldDB" id="E6WWW5"/>
<dbReference type="EMBL" id="CP002446">
    <property type="protein sequence ID" value="ADV28664.1"/>
    <property type="molecule type" value="Genomic_DNA"/>
</dbReference>
<evidence type="ECO:0000313" key="3">
    <source>
        <dbReference type="EMBL" id="ADV28664.1"/>
    </source>
</evidence>
<keyword evidence="2 3" id="KW-0812">Transmembrane</keyword>
<feature type="transmembrane region" description="Helical" evidence="2">
    <location>
        <begin position="37"/>
        <end position="67"/>
    </location>
</feature>
<dbReference type="Proteomes" id="UP000008632">
    <property type="component" value="Chromosome"/>
</dbReference>
<keyword evidence="2" id="KW-0472">Membrane</keyword>
<feature type="transmembrane region" description="Helical" evidence="2">
    <location>
        <begin position="199"/>
        <end position="230"/>
    </location>
</feature>
<dbReference type="eggNOG" id="ENOG502Z8D2">
    <property type="taxonomic scope" value="Bacteria"/>
</dbReference>
<keyword evidence="4" id="KW-1185">Reference proteome</keyword>
<feature type="transmembrane region" description="Helical" evidence="2">
    <location>
        <begin position="151"/>
        <end position="179"/>
    </location>
</feature>
<sequence length="519" mass="57056">MRPEDLQVNLRPRSSWEAMELGTALLRRHAAAVWRPWLLVMLLAFAIAHGLAWLLGMPWFGIVLAWWSKPALERIPLYVLSRAVFGQVPGTVASLRAQPRFAPGTLPAHLLWRRCSPARSLLVPVDLLEGNTGELRAARRHAVAGHAYTQACVLTAVSVAFEFALALGCVALVLLFVPPELLKSLLRALGQSISWPPPYWMWLVLGTVLWIAATVMGPFYVAAGFGLYLNRRSESEAWDVELAFRRLRQRLLAQGAPLLLALLVALPLAARAGEPDAGDGTRAGKATEAKDGRDDKPTLPQVFGDQLQEDEAFRRAATRAHRDPLLARERVVTRWQPRNPATPPEPMKLPKWLDGVAAVVAWIAEFGLWLLLAALLLVLALTARYWLPWLRGVLPAGGTKERPARVEMDEAMPPEILPDDIPAAARRLWAAGKPRAALALLYRASVEAMAGRARVELPPGATEAQCLRAAAALAPEAGRTVFSRTVRAWQYAAYAGSLPDQAGFDELLDEATRCWGWRA</sequence>
<evidence type="ECO:0000256" key="1">
    <source>
        <dbReference type="SAM" id="MobiDB-lite"/>
    </source>
</evidence>
<dbReference type="KEGG" id="psu:Psesu_2839"/>
<gene>
    <name evidence="3" type="ordered locus">Psesu_2839</name>
</gene>
<keyword evidence="2" id="KW-1133">Transmembrane helix</keyword>
<evidence type="ECO:0000256" key="2">
    <source>
        <dbReference type="SAM" id="Phobius"/>
    </source>
</evidence>
<accession>E6WWW5</accession>
<feature type="transmembrane region" description="Helical" evidence="2">
    <location>
        <begin position="251"/>
        <end position="270"/>
    </location>
</feature>
<dbReference type="STRING" id="743721.Psesu_2839"/>
<proteinExistence type="predicted"/>
<feature type="transmembrane region" description="Helical" evidence="2">
    <location>
        <begin position="356"/>
        <end position="381"/>
    </location>
</feature>
<evidence type="ECO:0000313" key="4">
    <source>
        <dbReference type="Proteomes" id="UP000008632"/>
    </source>
</evidence>
<feature type="compositionally biased region" description="Basic and acidic residues" evidence="1">
    <location>
        <begin position="285"/>
        <end position="297"/>
    </location>
</feature>
<dbReference type="RefSeq" id="WP_013536489.1">
    <property type="nucleotide sequence ID" value="NC_014924.1"/>
</dbReference>